<dbReference type="PROSITE" id="PS01156">
    <property type="entry name" value="TONB_DEPENDENT_REC_2"/>
    <property type="match status" value="1"/>
</dbReference>
<evidence type="ECO:0000256" key="11">
    <source>
        <dbReference type="ARBA" id="ARBA00023136"/>
    </source>
</evidence>
<evidence type="ECO:0000256" key="9">
    <source>
        <dbReference type="ARBA" id="ARBA00023065"/>
    </source>
</evidence>
<name>A0AAX3FNJ2_ACTEU</name>
<evidence type="ECO:0000256" key="5">
    <source>
        <dbReference type="ARBA" id="ARBA00022496"/>
    </source>
</evidence>
<dbReference type="InterPro" id="IPR000531">
    <property type="entry name" value="Beta-barrel_TonB"/>
</dbReference>
<dbReference type="PROSITE" id="PS52016">
    <property type="entry name" value="TONB_DEPENDENT_REC_3"/>
    <property type="match status" value="1"/>
</dbReference>
<dbReference type="GeneID" id="92744177"/>
<reference evidence="20 21" key="1">
    <citation type="submission" date="2018-12" db="EMBL/GenBank/DDBJ databases">
        <authorList>
            <consortium name="Pathogen Informatics"/>
        </authorList>
    </citation>
    <scope>NUCLEOTIDE SEQUENCE [LARGE SCALE GENOMIC DNA]</scope>
    <source>
        <strain evidence="20 21">NCTC8529</strain>
    </source>
</reference>
<evidence type="ECO:0000259" key="19">
    <source>
        <dbReference type="Pfam" id="PF07715"/>
    </source>
</evidence>
<evidence type="ECO:0000256" key="16">
    <source>
        <dbReference type="RuleBase" id="RU003357"/>
    </source>
</evidence>
<proteinExistence type="inferred from homology"/>
<dbReference type="NCBIfam" id="TIGR01783">
    <property type="entry name" value="TonB-siderophor"/>
    <property type="match status" value="1"/>
</dbReference>
<dbReference type="GO" id="GO:0009279">
    <property type="term" value="C:cell outer membrane"/>
    <property type="evidence" value="ECO:0007669"/>
    <property type="project" value="UniProtKB-SubCell"/>
</dbReference>
<keyword evidence="10 16" id="KW-0798">TonB box</keyword>
<protein>
    <submittedName>
        <fullName evidence="20">FetA</fullName>
    </submittedName>
</protein>
<evidence type="ECO:0000256" key="15">
    <source>
        <dbReference type="PROSITE-ProRule" id="PRU10144"/>
    </source>
</evidence>
<dbReference type="InterPro" id="IPR010917">
    <property type="entry name" value="TonB_rcpt_CS"/>
</dbReference>
<dbReference type="Pfam" id="PF00593">
    <property type="entry name" value="TonB_dep_Rec_b-barrel"/>
    <property type="match status" value="1"/>
</dbReference>
<evidence type="ECO:0000256" key="1">
    <source>
        <dbReference type="ARBA" id="ARBA00004571"/>
    </source>
</evidence>
<keyword evidence="4 14" id="KW-1134">Transmembrane beta strand</keyword>
<dbReference type="EMBL" id="LR134310">
    <property type="protein sequence ID" value="VEE91889.1"/>
    <property type="molecule type" value="Genomic_DNA"/>
</dbReference>
<dbReference type="InterPro" id="IPR010105">
    <property type="entry name" value="TonB_sidphr_rcpt"/>
</dbReference>
<feature type="domain" description="TonB-dependent receptor plug" evidence="19">
    <location>
        <begin position="44"/>
        <end position="143"/>
    </location>
</feature>
<keyword evidence="13 14" id="KW-0998">Cell outer membrane</keyword>
<dbReference type="PANTHER" id="PTHR30069">
    <property type="entry name" value="TONB-DEPENDENT OUTER MEMBRANE RECEPTOR"/>
    <property type="match status" value="1"/>
</dbReference>
<evidence type="ECO:0000259" key="18">
    <source>
        <dbReference type="Pfam" id="PF00593"/>
    </source>
</evidence>
<dbReference type="InterPro" id="IPR039426">
    <property type="entry name" value="TonB-dep_rcpt-like"/>
</dbReference>
<feature type="short sequence motif" description="TonB C-terminal box" evidence="15">
    <location>
        <begin position="661"/>
        <end position="678"/>
    </location>
</feature>
<feature type="chain" id="PRO_5043858719" evidence="17">
    <location>
        <begin position="21"/>
        <end position="678"/>
    </location>
</feature>
<keyword evidence="9" id="KW-0406">Ion transport</keyword>
<evidence type="ECO:0000256" key="2">
    <source>
        <dbReference type="ARBA" id="ARBA00009810"/>
    </source>
</evidence>
<evidence type="ECO:0000256" key="17">
    <source>
        <dbReference type="SAM" id="SignalP"/>
    </source>
</evidence>
<accession>A0AAX3FNJ2</accession>
<evidence type="ECO:0000313" key="20">
    <source>
        <dbReference type="EMBL" id="VEE91889.1"/>
    </source>
</evidence>
<evidence type="ECO:0000256" key="4">
    <source>
        <dbReference type="ARBA" id="ARBA00022452"/>
    </source>
</evidence>
<keyword evidence="11 14" id="KW-0472">Membrane</keyword>
<dbReference type="GO" id="GO:0015344">
    <property type="term" value="F:siderophore uptake transmembrane transporter activity"/>
    <property type="evidence" value="ECO:0007669"/>
    <property type="project" value="TreeGrafter"/>
</dbReference>
<dbReference type="Proteomes" id="UP000268529">
    <property type="component" value="Chromosome"/>
</dbReference>
<keyword evidence="3 14" id="KW-0813">Transport</keyword>
<comment type="subcellular location">
    <subcellularLocation>
        <location evidence="1 14">Cell outer membrane</location>
        <topology evidence="1 14">Multi-pass membrane protein</topology>
    </subcellularLocation>
</comment>
<dbReference type="RefSeq" id="WP_039195932.1">
    <property type="nucleotide sequence ID" value="NZ_LR134310.1"/>
</dbReference>
<keyword evidence="6 14" id="KW-0812">Transmembrane</keyword>
<dbReference type="Pfam" id="PF07715">
    <property type="entry name" value="Plug"/>
    <property type="match status" value="1"/>
</dbReference>
<dbReference type="SUPFAM" id="SSF56935">
    <property type="entry name" value="Porins"/>
    <property type="match status" value="1"/>
</dbReference>
<comment type="similarity">
    <text evidence="2 14 16">Belongs to the TonB-dependent receptor family.</text>
</comment>
<dbReference type="AlphaFoldDB" id="A0AAX3FNJ2"/>
<feature type="signal peptide" evidence="17">
    <location>
        <begin position="1"/>
        <end position="20"/>
    </location>
</feature>
<organism evidence="20 21">
    <name type="scientific">Actinobacillus equuli</name>
    <dbReference type="NCBI Taxonomy" id="718"/>
    <lineage>
        <taxon>Bacteria</taxon>
        <taxon>Pseudomonadati</taxon>
        <taxon>Pseudomonadota</taxon>
        <taxon>Gammaproteobacteria</taxon>
        <taxon>Pasteurellales</taxon>
        <taxon>Pasteurellaceae</taxon>
        <taxon>Actinobacillus</taxon>
    </lineage>
</organism>
<dbReference type="Gene3D" id="2.40.170.20">
    <property type="entry name" value="TonB-dependent receptor, beta-barrel domain"/>
    <property type="match status" value="1"/>
</dbReference>
<evidence type="ECO:0000256" key="13">
    <source>
        <dbReference type="ARBA" id="ARBA00023237"/>
    </source>
</evidence>
<dbReference type="Gene3D" id="2.170.130.10">
    <property type="entry name" value="TonB-dependent receptor, plug domain"/>
    <property type="match status" value="1"/>
</dbReference>
<gene>
    <name evidence="20" type="primary">hxuC</name>
    <name evidence="20" type="ORF">NCTC8529_01568</name>
</gene>
<evidence type="ECO:0000256" key="14">
    <source>
        <dbReference type="PROSITE-ProRule" id="PRU01360"/>
    </source>
</evidence>
<feature type="domain" description="TonB-dependent receptor-like beta-barrel" evidence="18">
    <location>
        <begin position="267"/>
        <end position="647"/>
    </location>
</feature>
<keyword evidence="8" id="KW-0408">Iron</keyword>
<dbReference type="GO" id="GO:0044718">
    <property type="term" value="P:siderophore transmembrane transport"/>
    <property type="evidence" value="ECO:0007669"/>
    <property type="project" value="TreeGrafter"/>
</dbReference>
<evidence type="ECO:0000256" key="6">
    <source>
        <dbReference type="ARBA" id="ARBA00022692"/>
    </source>
</evidence>
<evidence type="ECO:0000256" key="10">
    <source>
        <dbReference type="ARBA" id="ARBA00023077"/>
    </source>
</evidence>
<keyword evidence="5" id="KW-0410">Iron transport</keyword>
<evidence type="ECO:0000256" key="3">
    <source>
        <dbReference type="ARBA" id="ARBA00022448"/>
    </source>
</evidence>
<evidence type="ECO:0000256" key="12">
    <source>
        <dbReference type="ARBA" id="ARBA00023170"/>
    </source>
</evidence>
<sequence length="678" mass="75336">MKRNQLTIAVLAAISSFAYANPEQSKETAELSEIVVTDRQGAKVKTNIVTLAEKNERTETDLRGLLSKEPAIEFAGGNGTSQFLTIRGMGQNSVDIKVDGASSDSQILYHQGRFIIDPSLLKSVSVQKGAGSASAGIGATNGAIIVKTVDALDLLKNSERDYGFKLNSGYSSNDGHSYGATVFGKAAHFDALLSFNRNDEDNYKAGKNFVNGLDGSNKVPYSALDKRNYIAKLGATFGDHRFVLSHLQDQHRGERVVREEFTAFDATNNPRLSLARQSPSYRETTLNNTNLEYIGKNLGFINELTANAYLMKNKRYSADDRGCGYCGNVKGPTTTVIKTQGANVNFDSFIGEEILVKYGVNYRNQEIEPHTKRPFVTNNPEKTDTGAYVEMISGINDFTFTTGLRYDHFDMKANDGVKASDGKWNPSVGLIYQATPELSLSANHNYASRSPRLYDALMVGLRRVSVDPNIEAEHARNTEIGFNYNNGDFTFEGSYFWQKVNNLIVNPQDRHGSAGVKQAVNDGYSKNHGYELNASYRYEGLTARFGVSESKPRFYLNDTKANSTLNPEFAVQVGRTWTAGLAYRFENPSLELGWKGRYVEDEDGYALANADQTIANTHRDSYINHDFYVNWKPLKNDSLNVNLALNNAFNKFYYPHSQRGTTLPAAGRDFRLNVNYTF</sequence>
<dbReference type="InterPro" id="IPR036942">
    <property type="entry name" value="Beta-barrel_TonB_sf"/>
</dbReference>
<dbReference type="InterPro" id="IPR012910">
    <property type="entry name" value="Plug_dom"/>
</dbReference>
<keyword evidence="7 17" id="KW-0732">Signal</keyword>
<evidence type="ECO:0000256" key="8">
    <source>
        <dbReference type="ARBA" id="ARBA00023004"/>
    </source>
</evidence>
<evidence type="ECO:0000256" key="7">
    <source>
        <dbReference type="ARBA" id="ARBA00022729"/>
    </source>
</evidence>
<keyword evidence="12" id="KW-0675">Receptor</keyword>
<dbReference type="PANTHER" id="PTHR30069:SF41">
    <property type="entry name" value="HEME_HEMOPEXIN UTILIZATION PROTEIN C"/>
    <property type="match status" value="1"/>
</dbReference>
<dbReference type="InterPro" id="IPR037066">
    <property type="entry name" value="Plug_dom_sf"/>
</dbReference>
<dbReference type="GO" id="GO:0038023">
    <property type="term" value="F:signaling receptor activity"/>
    <property type="evidence" value="ECO:0007669"/>
    <property type="project" value="InterPro"/>
</dbReference>
<evidence type="ECO:0000313" key="21">
    <source>
        <dbReference type="Proteomes" id="UP000268529"/>
    </source>
</evidence>